<evidence type="ECO:0000256" key="3">
    <source>
        <dbReference type="ARBA" id="ARBA00022723"/>
    </source>
</evidence>
<dbReference type="EMBL" id="JAUSSU010000017">
    <property type="protein sequence ID" value="MDQ0116276.1"/>
    <property type="molecule type" value="Genomic_DNA"/>
</dbReference>
<dbReference type="CDD" id="cd18886">
    <property type="entry name" value="NUDIX_MutT_Nudt1"/>
    <property type="match status" value="1"/>
</dbReference>
<dbReference type="Proteomes" id="UP001229346">
    <property type="component" value="Unassembled WGS sequence"/>
</dbReference>
<feature type="domain" description="Nudix hydrolase" evidence="6">
    <location>
        <begin position="1"/>
        <end position="133"/>
    </location>
</feature>
<keyword evidence="3" id="KW-0479">Metal-binding</keyword>
<dbReference type="InterPro" id="IPR020476">
    <property type="entry name" value="Nudix_hydrolase"/>
</dbReference>
<evidence type="ECO:0000256" key="2">
    <source>
        <dbReference type="ARBA" id="ARBA00005582"/>
    </source>
</evidence>
<evidence type="ECO:0000256" key="1">
    <source>
        <dbReference type="ARBA" id="ARBA00001946"/>
    </source>
</evidence>
<dbReference type="PROSITE" id="PS51462">
    <property type="entry name" value="NUDIX"/>
    <property type="match status" value="1"/>
</dbReference>
<comment type="caution">
    <text evidence="7">The sequence shown here is derived from an EMBL/GenBank/DDBJ whole genome shotgun (WGS) entry which is preliminary data.</text>
</comment>
<dbReference type="EC" id="3.6.1.55" evidence="7"/>
<organism evidence="7 8">
    <name type="scientific">Paenibacillus harenae</name>
    <dbReference type="NCBI Taxonomy" id="306543"/>
    <lineage>
        <taxon>Bacteria</taxon>
        <taxon>Bacillati</taxon>
        <taxon>Bacillota</taxon>
        <taxon>Bacilli</taxon>
        <taxon>Bacillales</taxon>
        <taxon>Paenibacillaceae</taxon>
        <taxon>Paenibacillus</taxon>
    </lineage>
</organism>
<protein>
    <submittedName>
        <fullName evidence="7">8-oxo-dGTP diphosphatase</fullName>
        <ecNumber evidence="7">3.6.1.55</ecNumber>
    </submittedName>
</protein>
<keyword evidence="4 7" id="KW-0378">Hydrolase</keyword>
<evidence type="ECO:0000259" key="6">
    <source>
        <dbReference type="PROSITE" id="PS51462"/>
    </source>
</evidence>
<evidence type="ECO:0000313" key="8">
    <source>
        <dbReference type="Proteomes" id="UP001229346"/>
    </source>
</evidence>
<dbReference type="Gene3D" id="3.90.79.10">
    <property type="entry name" value="Nucleoside Triphosphate Pyrophosphohydrolase"/>
    <property type="match status" value="1"/>
</dbReference>
<gene>
    <name evidence="7" type="ORF">J2T15_005752</name>
</gene>
<keyword evidence="8" id="KW-1185">Reference proteome</keyword>
<reference evidence="7 8" key="1">
    <citation type="submission" date="2023-07" db="EMBL/GenBank/DDBJ databases">
        <title>Sorghum-associated microbial communities from plants grown in Nebraska, USA.</title>
        <authorList>
            <person name="Schachtman D."/>
        </authorList>
    </citation>
    <scope>NUCLEOTIDE SEQUENCE [LARGE SCALE GENOMIC DNA]</scope>
    <source>
        <strain evidence="7 8">CC482</strain>
    </source>
</reference>
<keyword evidence="5" id="KW-0460">Magnesium</keyword>
<evidence type="ECO:0000256" key="4">
    <source>
        <dbReference type="ARBA" id="ARBA00022801"/>
    </source>
</evidence>
<evidence type="ECO:0000313" key="7">
    <source>
        <dbReference type="EMBL" id="MDQ0116276.1"/>
    </source>
</evidence>
<dbReference type="RefSeq" id="WP_307208325.1">
    <property type="nucleotide sequence ID" value="NZ_JAUSSU010000017.1"/>
</dbReference>
<dbReference type="PANTHER" id="PTHR43758:SF2">
    <property type="entry name" value="OXIDIZED PURINE NUCLEOSIDE TRIPHOSPHATE HYDROLASE"/>
    <property type="match status" value="1"/>
</dbReference>
<dbReference type="PRINTS" id="PR00502">
    <property type="entry name" value="NUDIXFAMILY"/>
</dbReference>
<proteinExistence type="inferred from homology"/>
<evidence type="ECO:0000256" key="5">
    <source>
        <dbReference type="ARBA" id="ARBA00022842"/>
    </source>
</evidence>
<name>A0ABT9UB90_PAEHA</name>
<sequence>MLAYTICFIKRGNEILLLNREKSAWMGCWNGIGGKIEQGESPRESMLRELEEETGIAPLSLHFKGIISWKSEMTGEYGGMYTYVAELHEGYAYETPFKTDEGILDWKTIDWIMHPSNEGVAANIPLFLPSILEDPDCYEHCTIYKDDELIAHYSHPIETTVEE</sequence>
<comment type="similarity">
    <text evidence="2">Belongs to the Nudix hydrolase family.</text>
</comment>
<dbReference type="PANTHER" id="PTHR43758">
    <property type="entry name" value="7,8-DIHYDRO-8-OXOGUANINE TRIPHOSPHATASE"/>
    <property type="match status" value="1"/>
</dbReference>
<dbReference type="SUPFAM" id="SSF55811">
    <property type="entry name" value="Nudix"/>
    <property type="match status" value="1"/>
</dbReference>
<dbReference type="InterPro" id="IPR015797">
    <property type="entry name" value="NUDIX_hydrolase-like_dom_sf"/>
</dbReference>
<dbReference type="GO" id="GO:0035539">
    <property type="term" value="F:8-oxo-7,8-dihydrodeoxyguanosine triphosphate pyrophosphatase activity"/>
    <property type="evidence" value="ECO:0007669"/>
    <property type="project" value="UniProtKB-EC"/>
</dbReference>
<dbReference type="Pfam" id="PF00293">
    <property type="entry name" value="NUDIX"/>
    <property type="match status" value="1"/>
</dbReference>
<accession>A0ABT9UB90</accession>
<comment type="cofactor">
    <cofactor evidence="1">
        <name>Mg(2+)</name>
        <dbReference type="ChEBI" id="CHEBI:18420"/>
    </cofactor>
</comment>
<dbReference type="InterPro" id="IPR000086">
    <property type="entry name" value="NUDIX_hydrolase_dom"/>
</dbReference>